<dbReference type="GO" id="GO:0000287">
    <property type="term" value="F:magnesium ion binding"/>
    <property type="evidence" value="ECO:0007669"/>
    <property type="project" value="UniProtKB-UniRule"/>
</dbReference>
<evidence type="ECO:0000259" key="15">
    <source>
        <dbReference type="Pfam" id="PF02773"/>
    </source>
</evidence>
<dbReference type="GO" id="GO:0005524">
    <property type="term" value="F:ATP binding"/>
    <property type="evidence" value="ECO:0007669"/>
    <property type="project" value="UniProtKB-UniRule"/>
</dbReference>
<dbReference type="PROSITE" id="PS00377">
    <property type="entry name" value="ADOMET_SYNTHASE_2"/>
    <property type="match status" value="1"/>
</dbReference>
<feature type="binding site" description="in other chain" evidence="10">
    <location>
        <position position="60"/>
    </location>
    <ligand>
        <name>L-methionine</name>
        <dbReference type="ChEBI" id="CHEBI:57844"/>
        <note>ligand shared between two neighboring subunits</note>
    </ligand>
</feature>
<evidence type="ECO:0000313" key="17">
    <source>
        <dbReference type="EMBL" id="RNB59270.1"/>
    </source>
</evidence>
<dbReference type="HAMAP" id="MF_00086">
    <property type="entry name" value="S_AdoMet_synth1"/>
    <property type="match status" value="1"/>
</dbReference>
<evidence type="ECO:0000256" key="3">
    <source>
        <dbReference type="ARBA" id="ARBA00022563"/>
    </source>
</evidence>
<name>A0A3M8B7C1_9BACL</name>
<feature type="binding site" evidence="10">
    <location>
        <position position="254"/>
    </location>
    <ligand>
        <name>ATP</name>
        <dbReference type="ChEBI" id="CHEBI:30616"/>
        <note>ligand shared between two neighboring subunits</note>
    </ligand>
</feature>
<keyword evidence="7 10" id="KW-0067">ATP-binding</keyword>
<comment type="cofactor">
    <cofactor evidence="10">
        <name>Mg(2+)</name>
        <dbReference type="ChEBI" id="CHEBI:18420"/>
    </cofactor>
    <text evidence="10">Binds 2 divalent ions per subunit.</text>
</comment>
<protein>
    <recommendedName>
        <fullName evidence="10">S-adenosylmethionine synthase</fullName>
        <shortName evidence="10">AdoMet synthase</shortName>
        <ecNumber evidence="10">2.5.1.6</ecNumber>
    </recommendedName>
    <alternativeName>
        <fullName evidence="10">MAT</fullName>
    </alternativeName>
    <alternativeName>
        <fullName evidence="10">Methionine adenosyltransferase</fullName>
    </alternativeName>
</protein>
<evidence type="ECO:0000256" key="9">
    <source>
        <dbReference type="ARBA" id="ARBA00022958"/>
    </source>
</evidence>
<evidence type="ECO:0000313" key="18">
    <source>
        <dbReference type="Proteomes" id="UP000276178"/>
    </source>
</evidence>
<comment type="similarity">
    <text evidence="2 10 12">Belongs to the AdoMet synthase family.</text>
</comment>
<dbReference type="EMBL" id="RHHN01000013">
    <property type="protein sequence ID" value="RNB59270.1"/>
    <property type="molecule type" value="Genomic_DNA"/>
</dbReference>
<dbReference type="UniPathway" id="UPA00315">
    <property type="reaction ID" value="UER00080"/>
</dbReference>
<dbReference type="GO" id="GO:0006556">
    <property type="term" value="P:S-adenosylmethionine biosynthetic process"/>
    <property type="evidence" value="ECO:0007669"/>
    <property type="project" value="UniProtKB-UniRule"/>
</dbReference>
<sequence length="403" mass="43606">MALQKGRRLFTSESVTEGHPDKICDQISDSILDAILAKDPNARVACETSVTTGLVLVAGEITTNTYVDIQKLVRETIREIGYDRAKFGFDADTCGVITAIGEQSADIALGVDQALEAREGKMTDAEIEAIGAGDQGLMFGFACNETPELMPLPISMSHKLARRLTEVRKNGTLAYLRPDGKTQVTVEYDGDKPVRIDTIVISTQHAPETTLEQIKQDLIEQVIKPVVPAELLDADTKYFINPTGRFVIGGPQGDAGLTGRKIIVDTYGGYARHGGGAFSGKDPTKVDRSGAYAARYVAKNIVAAGLADKCEVQVAYAIGVAQPVSIAVDTFGTGTVSEEDLVKLVRKHFDLRPAGIIKQLDLRRPIYKQTAAYGHFGRNDLNVPWEQTDKAEVLKQEAAQLAK</sequence>
<evidence type="ECO:0000256" key="10">
    <source>
        <dbReference type="HAMAP-Rule" id="MF_00086"/>
    </source>
</evidence>
<evidence type="ECO:0000259" key="14">
    <source>
        <dbReference type="Pfam" id="PF02772"/>
    </source>
</evidence>
<dbReference type="Pfam" id="PF00438">
    <property type="entry name" value="S-AdoMet_synt_N"/>
    <property type="match status" value="1"/>
</dbReference>
<proteinExistence type="inferred from homology"/>
<evidence type="ECO:0000313" key="19">
    <source>
        <dbReference type="Proteomes" id="UP000317180"/>
    </source>
</evidence>
<dbReference type="InterPro" id="IPR022629">
    <property type="entry name" value="S-AdoMet_synt_central"/>
</dbReference>
<dbReference type="InterPro" id="IPR022628">
    <property type="entry name" value="S-AdoMet_synt_N"/>
</dbReference>
<evidence type="ECO:0000313" key="16">
    <source>
        <dbReference type="EMBL" id="GED26255.1"/>
    </source>
</evidence>
<evidence type="ECO:0000256" key="4">
    <source>
        <dbReference type="ARBA" id="ARBA00022679"/>
    </source>
</evidence>
<feature type="binding site" description="in other chain" evidence="10">
    <location>
        <position position="19"/>
    </location>
    <ligand>
        <name>ATP</name>
        <dbReference type="ChEBI" id="CHEBI:30616"/>
        <note>ligand shared between two neighboring subunits</note>
    </ligand>
</feature>
<evidence type="ECO:0000256" key="12">
    <source>
        <dbReference type="RuleBase" id="RU004462"/>
    </source>
</evidence>
<dbReference type="CDD" id="cd18079">
    <property type="entry name" value="S-AdoMet_synt"/>
    <property type="match status" value="1"/>
</dbReference>
<comment type="subunit">
    <text evidence="10">Homotetramer; dimer of dimers.</text>
</comment>
<dbReference type="PIRSF" id="PIRSF000497">
    <property type="entry name" value="MAT"/>
    <property type="match status" value="1"/>
</dbReference>
<feature type="binding site" description="in other chain" evidence="10">
    <location>
        <position position="285"/>
    </location>
    <ligand>
        <name>L-methionine</name>
        <dbReference type="ChEBI" id="CHEBI:57844"/>
        <note>ligand shared between two neighboring subunits</note>
    </ligand>
</feature>
<dbReference type="RefSeq" id="WP_007784923.1">
    <property type="nucleotide sequence ID" value="NZ_BJOD01000021.1"/>
</dbReference>
<dbReference type="OrthoDB" id="9801686at2"/>
<evidence type="ECO:0000259" key="13">
    <source>
        <dbReference type="Pfam" id="PF00438"/>
    </source>
</evidence>
<reference evidence="17 18" key="1">
    <citation type="submission" date="2018-10" db="EMBL/GenBank/DDBJ databases">
        <title>Phylogenomics of Brevibacillus.</title>
        <authorList>
            <person name="Dunlap C."/>
        </authorList>
    </citation>
    <scope>NUCLEOTIDE SEQUENCE [LARGE SCALE GENOMIC DNA]</scope>
    <source>
        <strain evidence="17 18">NRRL NRS 1219</strain>
    </source>
</reference>
<dbReference type="Proteomes" id="UP000317180">
    <property type="component" value="Unassembled WGS sequence"/>
</dbReference>
<accession>A0A3M8B7C1</accession>
<feature type="region of interest" description="Flexible loop" evidence="10">
    <location>
        <begin position="103"/>
        <end position="113"/>
    </location>
</feature>
<comment type="catalytic activity">
    <reaction evidence="10">
        <text>L-methionine + ATP + H2O = S-adenosyl-L-methionine + phosphate + diphosphate</text>
        <dbReference type="Rhea" id="RHEA:21080"/>
        <dbReference type="ChEBI" id="CHEBI:15377"/>
        <dbReference type="ChEBI" id="CHEBI:30616"/>
        <dbReference type="ChEBI" id="CHEBI:33019"/>
        <dbReference type="ChEBI" id="CHEBI:43474"/>
        <dbReference type="ChEBI" id="CHEBI:57844"/>
        <dbReference type="ChEBI" id="CHEBI:59789"/>
        <dbReference type="EC" id="2.5.1.6"/>
    </reaction>
</comment>
<dbReference type="Gene3D" id="3.30.300.10">
    <property type="match status" value="3"/>
</dbReference>
<feature type="binding site" evidence="10">
    <location>
        <position position="277"/>
    </location>
    <ligand>
        <name>ATP</name>
        <dbReference type="ChEBI" id="CHEBI:30616"/>
        <note>ligand shared between two neighboring subunits</note>
    </ligand>
</feature>
<comment type="subcellular location">
    <subcellularLocation>
        <location evidence="10 11">Cytoplasm</location>
    </subcellularLocation>
</comment>
<keyword evidence="3 10" id="KW-0554">One-carbon metabolism</keyword>
<feature type="domain" description="S-adenosylmethionine synthetase C-terminal" evidence="15">
    <location>
        <begin position="248"/>
        <end position="387"/>
    </location>
</feature>
<keyword evidence="10" id="KW-0963">Cytoplasm</keyword>
<keyword evidence="6 10" id="KW-0547">Nucleotide-binding</keyword>
<dbReference type="Proteomes" id="UP000276178">
    <property type="component" value="Unassembled WGS sequence"/>
</dbReference>
<evidence type="ECO:0000256" key="8">
    <source>
        <dbReference type="ARBA" id="ARBA00022842"/>
    </source>
</evidence>
<dbReference type="GeneID" id="82809728"/>
<dbReference type="InterPro" id="IPR022630">
    <property type="entry name" value="S-AdoMet_synt_C"/>
</dbReference>
<dbReference type="InterPro" id="IPR022636">
    <property type="entry name" value="S-AdoMet_synthetase_sfam"/>
</dbReference>
<comment type="function">
    <text evidence="10">Catalyzes the formation of S-adenosylmethionine (AdoMet) from methionine and ATP. The overall synthetic reaction is composed of two sequential steps, AdoMet formation and the subsequent tripolyphosphate hydrolysis which occurs prior to release of AdoMet from the enzyme.</text>
</comment>
<dbReference type="FunFam" id="3.30.300.10:FF:000004">
    <property type="entry name" value="S-adenosylmethionine synthase"/>
    <property type="match status" value="1"/>
</dbReference>
<feature type="binding site" description="in other chain" evidence="10">
    <location>
        <begin position="260"/>
        <end position="261"/>
    </location>
    <ligand>
        <name>ATP</name>
        <dbReference type="ChEBI" id="CHEBI:30616"/>
        <note>ligand shared between two neighboring subunits</note>
    </ligand>
</feature>
<evidence type="ECO:0000256" key="5">
    <source>
        <dbReference type="ARBA" id="ARBA00022723"/>
    </source>
</evidence>
<feature type="binding site" evidence="10">
    <location>
        <position position="47"/>
    </location>
    <ligand>
        <name>K(+)</name>
        <dbReference type="ChEBI" id="CHEBI:29103"/>
    </ligand>
</feature>
<gene>
    <name evidence="10 16" type="primary">metK</name>
    <name evidence="16" type="ORF">BAG01nite_23570</name>
    <name evidence="17" type="ORF">EB820_04305</name>
</gene>
<dbReference type="GO" id="GO:0004478">
    <property type="term" value="F:methionine adenosyltransferase activity"/>
    <property type="evidence" value="ECO:0007669"/>
    <property type="project" value="UniProtKB-UniRule"/>
</dbReference>
<feature type="domain" description="S-adenosylmethionine synthetase central" evidence="14">
    <location>
        <begin position="130"/>
        <end position="246"/>
    </location>
</feature>
<evidence type="ECO:0000256" key="1">
    <source>
        <dbReference type="ARBA" id="ARBA00005224"/>
    </source>
</evidence>
<comment type="cofactor">
    <cofactor evidence="10">
        <name>K(+)</name>
        <dbReference type="ChEBI" id="CHEBI:29103"/>
    </cofactor>
    <text evidence="10">Binds 1 potassium ion per subunit.</text>
</comment>
<dbReference type="GO" id="GO:0005737">
    <property type="term" value="C:cytoplasm"/>
    <property type="evidence" value="ECO:0007669"/>
    <property type="project" value="UniProtKB-SubCell"/>
</dbReference>
<dbReference type="NCBIfam" id="TIGR01034">
    <property type="entry name" value="metK"/>
    <property type="match status" value="1"/>
</dbReference>
<feature type="binding site" description="in other chain" evidence="10">
    <location>
        <position position="103"/>
    </location>
    <ligand>
        <name>L-methionine</name>
        <dbReference type="ChEBI" id="CHEBI:57844"/>
        <note>ligand shared between two neighboring subunits</note>
    </ligand>
</feature>
<feature type="binding site" description="in other chain" evidence="10">
    <location>
        <begin position="245"/>
        <end position="246"/>
    </location>
    <ligand>
        <name>ATP</name>
        <dbReference type="ChEBI" id="CHEBI:30616"/>
        <note>ligand shared between two neighboring subunits</note>
    </ligand>
</feature>
<organism evidence="17 18">
    <name type="scientific">Brevibacillus agri</name>
    <dbReference type="NCBI Taxonomy" id="51101"/>
    <lineage>
        <taxon>Bacteria</taxon>
        <taxon>Bacillati</taxon>
        <taxon>Bacillota</taxon>
        <taxon>Bacilli</taxon>
        <taxon>Bacillales</taxon>
        <taxon>Paenibacillaceae</taxon>
        <taxon>Brevibacillus</taxon>
    </lineage>
</organism>
<keyword evidence="8 10" id="KW-0460">Magnesium</keyword>
<dbReference type="GO" id="GO:0006730">
    <property type="term" value="P:one-carbon metabolic process"/>
    <property type="evidence" value="ECO:0007669"/>
    <property type="project" value="UniProtKB-KW"/>
</dbReference>
<dbReference type="AlphaFoldDB" id="A0A3M8B7C1"/>
<keyword evidence="19" id="KW-1185">Reference proteome</keyword>
<feature type="binding site" evidence="10">
    <location>
        <position position="21"/>
    </location>
    <ligand>
        <name>Mg(2+)</name>
        <dbReference type="ChEBI" id="CHEBI:18420"/>
    </ligand>
</feature>
<feature type="domain" description="S-adenosylmethionine synthetase N-terminal" evidence="13">
    <location>
        <begin position="8"/>
        <end position="105"/>
    </location>
</feature>
<dbReference type="SUPFAM" id="SSF55973">
    <property type="entry name" value="S-adenosylmethionine synthetase"/>
    <property type="match status" value="3"/>
</dbReference>
<dbReference type="Pfam" id="PF02772">
    <property type="entry name" value="S-AdoMet_synt_M"/>
    <property type="match status" value="1"/>
</dbReference>
<comment type="caution">
    <text evidence="17">The sequence shown here is derived from an EMBL/GenBank/DDBJ whole genome shotgun (WGS) entry which is preliminary data.</text>
</comment>
<feature type="binding site" evidence="10">
    <location>
        <position position="281"/>
    </location>
    <ligand>
        <name>ATP</name>
        <dbReference type="ChEBI" id="CHEBI:30616"/>
        <note>ligand shared between two neighboring subunits</note>
    </ligand>
</feature>
<dbReference type="PROSITE" id="PS00376">
    <property type="entry name" value="ADOMET_SYNTHASE_1"/>
    <property type="match status" value="1"/>
</dbReference>
<evidence type="ECO:0000256" key="7">
    <source>
        <dbReference type="ARBA" id="ARBA00022840"/>
    </source>
</evidence>
<feature type="binding site" evidence="10">
    <location>
        <position position="254"/>
    </location>
    <ligand>
        <name>L-methionine</name>
        <dbReference type="ChEBI" id="CHEBI:57844"/>
        <note>ligand shared between two neighboring subunits</note>
    </ligand>
</feature>
<comment type="pathway">
    <text evidence="1 10">Amino-acid biosynthesis; S-adenosyl-L-methionine biosynthesis; S-adenosyl-L-methionine from L-methionine: step 1/1.</text>
</comment>
<dbReference type="PANTHER" id="PTHR11964">
    <property type="entry name" value="S-ADENOSYLMETHIONINE SYNTHETASE"/>
    <property type="match status" value="1"/>
</dbReference>
<evidence type="ECO:0000256" key="2">
    <source>
        <dbReference type="ARBA" id="ARBA00009685"/>
    </source>
</evidence>
<keyword evidence="4 10" id="KW-0808">Transferase</keyword>
<dbReference type="InterPro" id="IPR002133">
    <property type="entry name" value="S-AdoMet_synthetase"/>
</dbReference>
<evidence type="ECO:0000256" key="11">
    <source>
        <dbReference type="RuleBase" id="RU000542"/>
    </source>
</evidence>
<keyword evidence="9 10" id="KW-0630">Potassium</keyword>
<dbReference type="FunFam" id="3.30.300.10:FF:000003">
    <property type="entry name" value="S-adenosylmethionine synthase"/>
    <property type="match status" value="1"/>
</dbReference>
<evidence type="ECO:0000256" key="6">
    <source>
        <dbReference type="ARBA" id="ARBA00022741"/>
    </source>
</evidence>
<dbReference type="Pfam" id="PF02773">
    <property type="entry name" value="S-AdoMet_synt_C"/>
    <property type="match status" value="1"/>
</dbReference>
<dbReference type="InterPro" id="IPR022631">
    <property type="entry name" value="ADOMET_SYNTHASE_CS"/>
</dbReference>
<reference evidence="16 19" key="2">
    <citation type="submission" date="2019-06" db="EMBL/GenBank/DDBJ databases">
        <title>Whole genome shotgun sequence of Brevibacillus agri NBRC 15538.</title>
        <authorList>
            <person name="Hosoyama A."/>
            <person name="Uohara A."/>
            <person name="Ohji S."/>
            <person name="Ichikawa N."/>
        </authorList>
    </citation>
    <scope>NUCLEOTIDE SEQUENCE [LARGE SCALE GENOMIC DNA]</scope>
    <source>
        <strain evidence="16 19">NBRC 15538</strain>
    </source>
</reference>
<feature type="binding site" description="in other chain" evidence="10">
    <location>
        <begin position="179"/>
        <end position="181"/>
    </location>
    <ligand>
        <name>ATP</name>
        <dbReference type="ChEBI" id="CHEBI:30616"/>
        <note>ligand shared between two neighboring subunits</note>
    </ligand>
</feature>
<dbReference type="EC" id="2.5.1.6" evidence="10"/>
<dbReference type="EMBL" id="BJOD01000021">
    <property type="protein sequence ID" value="GED26255.1"/>
    <property type="molecule type" value="Genomic_DNA"/>
</dbReference>
<keyword evidence="5 10" id="KW-0479">Metal-binding</keyword>